<accession>A0ABN6JYY6</accession>
<protein>
    <submittedName>
        <fullName evidence="2">Uncharacterized protein</fullName>
    </submittedName>
</protein>
<keyword evidence="3" id="KW-1185">Reference proteome</keyword>
<reference evidence="2 3" key="1">
    <citation type="journal article" date="2022" name="Front. Microbiol.">
        <title>Identification and characterization of a novel class of self-sufficient cytochrome P450 hydroxylase involved in cyclohexanecarboxylate degradation in Paraburkholderia terrae strain KU-64.</title>
        <authorList>
            <person name="Yamamoto T."/>
            <person name="Hasegawa Y."/>
            <person name="Iwaki H."/>
        </authorList>
    </citation>
    <scope>NUCLEOTIDE SEQUENCE [LARGE SCALE GENOMIC DNA]</scope>
    <source>
        <strain evidence="2 3">KU-64</strain>
    </source>
</reference>
<dbReference type="EMBL" id="AP024958">
    <property type="protein sequence ID" value="BCZ85143.1"/>
    <property type="molecule type" value="Genomic_DNA"/>
</dbReference>
<feature type="region of interest" description="Disordered" evidence="1">
    <location>
        <begin position="96"/>
        <end position="125"/>
    </location>
</feature>
<evidence type="ECO:0000313" key="2">
    <source>
        <dbReference type="EMBL" id="BCZ85143.1"/>
    </source>
</evidence>
<evidence type="ECO:0000313" key="3">
    <source>
        <dbReference type="Proteomes" id="UP001319874"/>
    </source>
</evidence>
<gene>
    <name evidence="2" type="ORF">PTKU64_88180</name>
</gene>
<sequence length="125" mass="13454">MQVCKCPMLAVNTFDVPCPDTKQGSQWSQPGGGRLINVPRINPKRLGGEANGQQTAVTIENTSSRGMKREICNLSLVALELVETVVDALYPKGSNAQCRKRSRKQGTHHHGTKPRATVGCLGGSQ</sequence>
<proteinExistence type="predicted"/>
<name>A0ABN6JYY6_9BURK</name>
<organism evidence="2 3">
    <name type="scientific">Paraburkholderia terrae</name>
    <dbReference type="NCBI Taxonomy" id="311230"/>
    <lineage>
        <taxon>Bacteria</taxon>
        <taxon>Pseudomonadati</taxon>
        <taxon>Pseudomonadota</taxon>
        <taxon>Betaproteobacteria</taxon>
        <taxon>Burkholderiales</taxon>
        <taxon>Burkholderiaceae</taxon>
        <taxon>Paraburkholderia</taxon>
    </lineage>
</organism>
<evidence type="ECO:0000256" key="1">
    <source>
        <dbReference type="SAM" id="MobiDB-lite"/>
    </source>
</evidence>
<feature type="compositionally biased region" description="Basic residues" evidence="1">
    <location>
        <begin position="98"/>
        <end position="113"/>
    </location>
</feature>
<dbReference type="Proteomes" id="UP001319874">
    <property type="component" value="Chromosome 4"/>
</dbReference>